<sequence>MTKNKILFFIFTGFFSISNSQEVDIEKMVEKEIELEEKINTLQDSLKKVKSMIAFNNAQLKINNTKIESIAIEVKEGGKLREKPRPSGDILMAFEEPTKVDLIGYEDRYYEICLDNKKCGYVSHLWIESNSEIRKFVNKYQELKNLKIETAKLEEAKRMDKLRAEHRKRWDSIENEQEKRKSERENEILAKKELEEKRLLNKYGKKVFDQLKRGMYWIGMNKEQLTFSLGWPEDINRSVGSWGTKEQFVYSTDLYIYLENGVVTSYQN</sequence>
<evidence type="ECO:0000313" key="4">
    <source>
        <dbReference type="Proteomes" id="UP000176009"/>
    </source>
</evidence>
<dbReference type="Proteomes" id="UP000176009">
    <property type="component" value="Unassembled WGS sequence"/>
</dbReference>
<dbReference type="Proteomes" id="UP000232533">
    <property type="component" value="Unassembled WGS sequence"/>
</dbReference>
<evidence type="ECO:0000313" key="2">
    <source>
        <dbReference type="EMBL" id="OEY72628.1"/>
    </source>
</evidence>
<organism evidence="3 5">
    <name type="scientific">Salegentibacter salarius</name>
    <dbReference type="NCBI Taxonomy" id="435906"/>
    <lineage>
        <taxon>Bacteria</taxon>
        <taxon>Pseudomonadati</taxon>
        <taxon>Bacteroidota</taxon>
        <taxon>Flavobacteriia</taxon>
        <taxon>Flavobacteriales</taxon>
        <taxon>Flavobacteriaceae</taxon>
        <taxon>Salegentibacter</taxon>
    </lineage>
</organism>
<gene>
    <name evidence="3" type="ORF">APR40_12005</name>
    <name evidence="2" type="ORF">BHS39_12030</name>
</gene>
<proteinExistence type="predicted"/>
<keyword evidence="4" id="KW-1185">Reference proteome</keyword>
<dbReference type="EMBL" id="MJBR01000016">
    <property type="protein sequence ID" value="OEY72628.1"/>
    <property type="molecule type" value="Genomic_DNA"/>
</dbReference>
<comment type="caution">
    <text evidence="3">The sequence shown here is derived from an EMBL/GenBank/DDBJ whole genome shotgun (WGS) entry which is preliminary data.</text>
</comment>
<evidence type="ECO:0000313" key="5">
    <source>
        <dbReference type="Proteomes" id="UP000232533"/>
    </source>
</evidence>
<dbReference type="AlphaFoldDB" id="A0A2N0TVY4"/>
<protein>
    <submittedName>
        <fullName evidence="3">Uncharacterized protein</fullName>
    </submittedName>
</protein>
<dbReference type="RefSeq" id="WP_070054087.1">
    <property type="nucleotide sequence ID" value="NZ_FVZF01000023.1"/>
</dbReference>
<name>A0A2N0TVY4_9FLAO</name>
<feature type="coiled-coil region" evidence="1">
    <location>
        <begin position="25"/>
        <end position="52"/>
    </location>
</feature>
<keyword evidence="1" id="KW-0175">Coiled coil</keyword>
<evidence type="ECO:0000256" key="1">
    <source>
        <dbReference type="SAM" id="Coils"/>
    </source>
</evidence>
<accession>A0A2N0TVY4</accession>
<reference evidence="2 4" key="2">
    <citation type="submission" date="2016-09" db="EMBL/GenBank/DDBJ databases">
        <title>Genome Sequence of Salegentibacter salarius,Isolated from a Marine Solar Saltern of the Yellow Sea in South Korea.</title>
        <authorList>
            <person name="Zheng Q."/>
            <person name="Liu Y."/>
        </authorList>
    </citation>
    <scope>NUCLEOTIDE SEQUENCE [LARGE SCALE GENOMIC DNA]</scope>
    <source>
        <strain evidence="2 4">KCTC 12974</strain>
    </source>
</reference>
<reference evidence="3 5" key="1">
    <citation type="submission" date="2015-10" db="EMBL/GenBank/DDBJ databases">
        <title>Draft genome sequence of Salegentibacter salinarum KCTC 12975.</title>
        <authorList>
            <person name="Lin W."/>
            <person name="Zheng Q."/>
        </authorList>
    </citation>
    <scope>NUCLEOTIDE SEQUENCE [LARGE SCALE GENOMIC DNA]</scope>
    <source>
        <strain evidence="3 5">KCTC 12974</strain>
    </source>
</reference>
<dbReference type="OrthoDB" id="711462at2"/>
<evidence type="ECO:0000313" key="3">
    <source>
        <dbReference type="EMBL" id="PKD18925.1"/>
    </source>
</evidence>
<dbReference type="EMBL" id="LKTR01000019">
    <property type="protein sequence ID" value="PKD18925.1"/>
    <property type="molecule type" value="Genomic_DNA"/>
</dbReference>